<reference evidence="2 3" key="1">
    <citation type="journal article" date="2015" name="PLoS ONE">
        <title>Rice-Infecting Pseudomonas Genomes Are Highly Accessorized and Harbor Multiple Putative Virulence Mechanisms to Cause Sheath Brown Rot.</title>
        <authorList>
            <person name="Quibod I.L."/>
            <person name="Grande G."/>
            <person name="Oreiro E.G."/>
            <person name="Borja F.N."/>
            <person name="Dossa G.S."/>
            <person name="Mauleon R."/>
            <person name="Cruz C.V."/>
            <person name="Oliva R."/>
        </authorList>
    </citation>
    <scope>NUCLEOTIDE SEQUENCE [LARGE SCALE GENOMIC DNA]</scope>
    <source>
        <strain evidence="2 3">IRRI 6609</strain>
    </source>
</reference>
<organism evidence="2 3">
    <name type="scientific">Pseudomonas asplenii</name>
    <dbReference type="NCBI Taxonomy" id="53407"/>
    <lineage>
        <taxon>Bacteria</taxon>
        <taxon>Pseudomonadati</taxon>
        <taxon>Pseudomonadota</taxon>
        <taxon>Gammaproteobacteria</taxon>
        <taxon>Pseudomonadales</taxon>
        <taxon>Pseudomonadaceae</taxon>
        <taxon>Pseudomonas</taxon>
    </lineage>
</organism>
<dbReference type="Proteomes" id="UP000037931">
    <property type="component" value="Unassembled WGS sequence"/>
</dbReference>
<proteinExistence type="predicted"/>
<name>A0A0M9GBY8_9PSED</name>
<accession>A0A0M9GBY8</accession>
<dbReference type="OrthoDB" id="8849052at2"/>
<evidence type="ECO:0000313" key="2">
    <source>
        <dbReference type="EMBL" id="KPA87285.1"/>
    </source>
</evidence>
<evidence type="ECO:0000256" key="1">
    <source>
        <dbReference type="SAM" id="MobiDB-lite"/>
    </source>
</evidence>
<keyword evidence="3" id="KW-1185">Reference proteome</keyword>
<protein>
    <submittedName>
        <fullName evidence="2">Uncharacterized protein</fullName>
    </submittedName>
</protein>
<dbReference type="PATRIC" id="fig|50340.43.peg.4428"/>
<feature type="compositionally biased region" description="Low complexity" evidence="1">
    <location>
        <begin position="402"/>
        <end position="422"/>
    </location>
</feature>
<dbReference type="AlphaFoldDB" id="A0A0M9GBY8"/>
<evidence type="ECO:0000313" key="3">
    <source>
        <dbReference type="Proteomes" id="UP000037931"/>
    </source>
</evidence>
<dbReference type="RefSeq" id="WP_054064719.1">
    <property type="nucleotide sequence ID" value="NZ_JSYZ01000034.1"/>
</dbReference>
<sequence>MPTIIDALVVTLGLDPSNYKKGQKEVDEGLGRLKENAGSTAKEMEARGKQAAAFVSSIKSELIGLFAVVTAGKGLTSFISDSISGTAALGRFAANLNMSARELDGWGKAAESFGGTADGVRASLQNIAGSIQEYAATGNTAVLPFFRSMDIALADGQGRAKKYTDIILEVADKFKGMTAQQALYYGRNIGIQDTGLINMMREGGASTRDLVNRFTKASGITEESVRNSQQIQKQLALVRQQFEGVGQSIYESLGPALDLLSQDLLKFSTWVSEHREDIQAFFVGLVKGVEKLVQTFKDLDKATDGNSTKIIAATAAIWAMSSAIGALSAGMRGVIGLGASFGSALAVGAAGYGGWEIGSYISKNYVQNDPELSDAIGEKVAQVLAFFGNKEAQQALDINKNGVTPTVSTGSSGTTGGSQTRGIRNNNPGNLNFVGQAGASLERPGGRFAKFQTMEEGLGALVKQLRRYAARGIKSIRDIVNTYAPASDGNDTGAYMRALSKALGIGIDDQVDLSNNAQVAALVRGITAHENKGYQLTDDQVNAGVRLGSGARASSTVNNQASTSTSETNIGKIEVVTQATDAKGIARDIGGALGGSLAYQPATGDS</sequence>
<dbReference type="STRING" id="50340.PF66_06195"/>
<comment type="caution">
    <text evidence="2">The sequence shown here is derived from an EMBL/GenBank/DDBJ whole genome shotgun (WGS) entry which is preliminary data.</text>
</comment>
<feature type="region of interest" description="Disordered" evidence="1">
    <location>
        <begin position="401"/>
        <end position="428"/>
    </location>
</feature>
<dbReference type="EMBL" id="JSYZ01000034">
    <property type="protein sequence ID" value="KPA87285.1"/>
    <property type="molecule type" value="Genomic_DNA"/>
</dbReference>
<gene>
    <name evidence="2" type="ORF">PF66_06195</name>
</gene>